<evidence type="ECO:0000313" key="2">
    <source>
        <dbReference type="EMBL" id="TVV76772.1"/>
    </source>
</evidence>
<organism evidence="2 3">
    <name type="scientific">Alterirhizorhabdus solaris</name>
    <dbReference type="NCBI Taxonomy" id="2529389"/>
    <lineage>
        <taxon>Bacteria</taxon>
        <taxon>Pseudomonadati</taxon>
        <taxon>Pseudomonadota</taxon>
        <taxon>Alphaproteobacteria</taxon>
        <taxon>Sphingomonadales</taxon>
        <taxon>Rhizorhabdaceae</taxon>
        <taxon>Alterirhizorhabdus</taxon>
    </lineage>
</organism>
<dbReference type="SUPFAM" id="SSF51338">
    <property type="entry name" value="Composite domain of metallo-dependent hydrolases"/>
    <property type="match status" value="1"/>
</dbReference>
<dbReference type="InterPro" id="IPR013108">
    <property type="entry name" value="Amidohydro_3"/>
</dbReference>
<comment type="caution">
    <text evidence="2">The sequence shown here is derived from an EMBL/GenBank/DDBJ whole genome shotgun (WGS) entry which is preliminary data.</text>
</comment>
<dbReference type="Pfam" id="PF07969">
    <property type="entry name" value="Amidohydro_3"/>
    <property type="match status" value="1"/>
</dbReference>
<dbReference type="PANTHER" id="PTHR11647">
    <property type="entry name" value="HYDRANTOINASE/DIHYDROPYRIMIDINASE FAMILY MEMBER"/>
    <property type="match status" value="1"/>
</dbReference>
<dbReference type="AlphaFoldDB" id="A0A558RBY3"/>
<dbReference type="GO" id="GO:0005829">
    <property type="term" value="C:cytosol"/>
    <property type="evidence" value="ECO:0007669"/>
    <property type="project" value="TreeGrafter"/>
</dbReference>
<sequence>MFDLVIRGGTIADGTGRAVFTGDVAIKDGRIAEVGTVTGQSAREIDAGGLLVCPGFIDTHTHFDGQVTWDPHLAPSSWHGVTTVIMGNCGVGFAPVRPGQKEYLIDIMEGVEDIPGSALAEGMPWDWETFPEYLDSLDRLPRSIDVATQVPHCAIRAYVMGRDRALDDETTPEDIAQMAAITREAIEAGAVGFSTSRTFLHFSHSGELIPGTHSNPRELVGIARGMAEGGSGVFQMISDSLGKEPDRQWMKQIGQITGRPFIFSMVDVRADADPFEFRDTLEALEQVYQTEGVDIRAAVPWRPPGFLMGLQTSLHPFTHHAVFAEIADLPLEQKVARMRAPEFRAALLADAPDMKKSLTGLVTRFDKMFPLGAQPDYEPRLEDSIAGRAAAAGVSPSEYAYDALLENDGRNFIFVPVAGYTQGNFDILHEMLSHPRSTASLSDAGAHVPSVCDASFTTYMLTHWVKGRTRGARLGLEEVIRKQTSEPADIYAFHDRGAIEVGRKADINIIDLDALELHAPYTAFDLPLGGARVLQKVDGFRYTLVNGEIIAQDGEMTDARPGKLVRGPQSRTASPIERDVVEAVG</sequence>
<proteinExistence type="predicted"/>
<dbReference type="EMBL" id="VNIM01000007">
    <property type="protein sequence ID" value="TVV76772.1"/>
    <property type="molecule type" value="Genomic_DNA"/>
</dbReference>
<gene>
    <name evidence="2" type="ORF">FOY91_03450</name>
</gene>
<reference evidence="2 3" key="1">
    <citation type="submission" date="2019-07" db="EMBL/GenBank/DDBJ databases">
        <title>Sphingomonas solaris sp. nov., isolated from a solar panel from Boston, Massachusetts.</title>
        <authorList>
            <person name="Tanner K."/>
            <person name="Pascual J."/>
            <person name="Mancuso C."/>
            <person name="Pereto J."/>
            <person name="Khalil A."/>
            <person name="Vilanova C."/>
        </authorList>
    </citation>
    <scope>NUCLEOTIDE SEQUENCE [LARGE SCALE GENOMIC DNA]</scope>
    <source>
        <strain evidence="2 3">R4DWN</strain>
    </source>
</reference>
<name>A0A558RBY3_9SPHN</name>
<dbReference type="Gene3D" id="3.20.20.140">
    <property type="entry name" value="Metal-dependent hydrolases"/>
    <property type="match status" value="1"/>
</dbReference>
<accession>A0A558RBY3</accession>
<dbReference type="SUPFAM" id="SSF51556">
    <property type="entry name" value="Metallo-dependent hydrolases"/>
    <property type="match status" value="1"/>
</dbReference>
<evidence type="ECO:0000259" key="1">
    <source>
        <dbReference type="Pfam" id="PF07969"/>
    </source>
</evidence>
<evidence type="ECO:0000313" key="3">
    <source>
        <dbReference type="Proteomes" id="UP000318681"/>
    </source>
</evidence>
<dbReference type="InterPro" id="IPR032466">
    <property type="entry name" value="Metal_Hydrolase"/>
</dbReference>
<keyword evidence="3" id="KW-1185">Reference proteome</keyword>
<dbReference type="InterPro" id="IPR011059">
    <property type="entry name" value="Metal-dep_hydrolase_composite"/>
</dbReference>
<keyword evidence="2" id="KW-0378">Hydrolase</keyword>
<dbReference type="GO" id="GO:0016812">
    <property type="term" value="F:hydrolase activity, acting on carbon-nitrogen (but not peptide) bonds, in cyclic amides"/>
    <property type="evidence" value="ECO:0007669"/>
    <property type="project" value="TreeGrafter"/>
</dbReference>
<dbReference type="CDD" id="cd01297">
    <property type="entry name" value="D-aminoacylase"/>
    <property type="match status" value="1"/>
</dbReference>
<dbReference type="Gene3D" id="2.30.40.10">
    <property type="entry name" value="Urease, subunit C, domain 1"/>
    <property type="match status" value="1"/>
</dbReference>
<dbReference type="RefSeq" id="WP_145148159.1">
    <property type="nucleotide sequence ID" value="NZ_VNIM01000007.1"/>
</dbReference>
<dbReference type="InterPro" id="IPR050378">
    <property type="entry name" value="Metallo-dep_Hydrolases_sf"/>
</dbReference>
<feature type="domain" description="Amidohydrolase 3" evidence="1">
    <location>
        <begin position="43"/>
        <end position="550"/>
    </location>
</feature>
<dbReference type="PANTHER" id="PTHR11647:SF1">
    <property type="entry name" value="COLLAPSIN RESPONSE MEDIATOR PROTEIN"/>
    <property type="match status" value="1"/>
</dbReference>
<dbReference type="Proteomes" id="UP000318681">
    <property type="component" value="Unassembled WGS sequence"/>
</dbReference>
<dbReference type="OrthoDB" id="9766983at2"/>
<protein>
    <submittedName>
        <fullName evidence="2">Amidohydrolase family protein</fullName>
    </submittedName>
</protein>